<protein>
    <recommendedName>
        <fullName evidence="4">Ig-like domain-containing protein</fullName>
    </recommendedName>
</protein>
<keyword evidence="3" id="KW-1185">Reference proteome</keyword>
<gene>
    <name evidence="2" type="ORF">SK128_005940</name>
</gene>
<dbReference type="GO" id="GO:0032589">
    <property type="term" value="C:neuron projection membrane"/>
    <property type="evidence" value="ECO:0007669"/>
    <property type="project" value="TreeGrafter"/>
</dbReference>
<dbReference type="Gene3D" id="2.60.40.10">
    <property type="entry name" value="Immunoglobulins"/>
    <property type="match status" value="1"/>
</dbReference>
<dbReference type="InterPro" id="IPR037448">
    <property type="entry name" value="Zig-8"/>
</dbReference>
<dbReference type="GO" id="GO:0050808">
    <property type="term" value="P:synapse organization"/>
    <property type="evidence" value="ECO:0007669"/>
    <property type="project" value="TreeGrafter"/>
</dbReference>
<name>A0AAN8WKJ6_HALRR</name>
<evidence type="ECO:0000313" key="3">
    <source>
        <dbReference type="Proteomes" id="UP001381693"/>
    </source>
</evidence>
<dbReference type="InterPro" id="IPR013783">
    <property type="entry name" value="Ig-like_fold"/>
</dbReference>
<accession>A0AAN8WKJ6</accession>
<dbReference type="EMBL" id="JAXCGZ010019049">
    <property type="protein sequence ID" value="KAK7066722.1"/>
    <property type="molecule type" value="Genomic_DNA"/>
</dbReference>
<dbReference type="PANTHER" id="PTHR23279">
    <property type="entry name" value="DEFECTIVE PROBOSCIS EXTENSION RESPONSE DPR -RELATED"/>
    <property type="match status" value="1"/>
</dbReference>
<feature type="region of interest" description="Disordered" evidence="1">
    <location>
        <begin position="47"/>
        <end position="72"/>
    </location>
</feature>
<comment type="caution">
    <text evidence="2">The sequence shown here is derived from an EMBL/GenBank/DDBJ whole genome shotgun (WGS) entry which is preliminary data.</text>
</comment>
<feature type="compositionally biased region" description="Basic residues" evidence="1">
    <location>
        <begin position="57"/>
        <end position="72"/>
    </location>
</feature>
<proteinExistence type="predicted"/>
<evidence type="ECO:0008006" key="4">
    <source>
        <dbReference type="Google" id="ProtNLM"/>
    </source>
</evidence>
<dbReference type="Proteomes" id="UP001381693">
    <property type="component" value="Unassembled WGS sequence"/>
</dbReference>
<organism evidence="2 3">
    <name type="scientific">Halocaridina rubra</name>
    <name type="common">Hawaiian red shrimp</name>
    <dbReference type="NCBI Taxonomy" id="373956"/>
    <lineage>
        <taxon>Eukaryota</taxon>
        <taxon>Metazoa</taxon>
        <taxon>Ecdysozoa</taxon>
        <taxon>Arthropoda</taxon>
        <taxon>Crustacea</taxon>
        <taxon>Multicrustacea</taxon>
        <taxon>Malacostraca</taxon>
        <taxon>Eumalacostraca</taxon>
        <taxon>Eucarida</taxon>
        <taxon>Decapoda</taxon>
        <taxon>Pleocyemata</taxon>
        <taxon>Caridea</taxon>
        <taxon>Atyoidea</taxon>
        <taxon>Atyidae</taxon>
        <taxon>Halocaridina</taxon>
    </lineage>
</organism>
<dbReference type="PANTHER" id="PTHR23279:SF4">
    <property type="entry name" value="DEFECTIVE PROBOSCIS EXTENSION RESPONSE 2, ISOFORM F-RELATED"/>
    <property type="match status" value="1"/>
</dbReference>
<reference evidence="2 3" key="1">
    <citation type="submission" date="2023-11" db="EMBL/GenBank/DDBJ databases">
        <title>Halocaridina rubra genome assembly.</title>
        <authorList>
            <person name="Smith C."/>
        </authorList>
    </citation>
    <scope>NUCLEOTIDE SEQUENCE [LARGE SCALE GENOMIC DNA]</scope>
    <source>
        <strain evidence="2">EP-1</strain>
        <tissue evidence="2">Whole</tissue>
    </source>
</reference>
<evidence type="ECO:0000256" key="1">
    <source>
        <dbReference type="SAM" id="MobiDB-lite"/>
    </source>
</evidence>
<sequence length="153" mass="17252">MEWKNQFCSRDGSTGSKFLCISILTALASFTNATYIDVFERNQPYAPESSPPFRSQGAHHQRSHVVHARSRRSSYLLSANPTKEEVPRKPFFDNPGIKRNVTTTIGQTAYLHCHVAQLGNKAQVSWIRKRDLHVLSSGVVVFASDQRFQAGFK</sequence>
<dbReference type="AlphaFoldDB" id="A0AAN8WKJ6"/>
<evidence type="ECO:0000313" key="2">
    <source>
        <dbReference type="EMBL" id="KAK7066722.1"/>
    </source>
</evidence>